<dbReference type="EMBL" id="CP041242">
    <property type="protein sequence ID" value="QDH71594.1"/>
    <property type="molecule type" value="Genomic_DNA"/>
</dbReference>
<dbReference type="KEGG" id="lyj:FKV23_16950"/>
<feature type="transmembrane region" description="Helical" evidence="1">
    <location>
        <begin position="27"/>
        <end position="44"/>
    </location>
</feature>
<organism evidence="2 3">
    <name type="scientific">Marilutibacter alkalisoli</name>
    <dbReference type="NCBI Taxonomy" id="2591633"/>
    <lineage>
        <taxon>Bacteria</taxon>
        <taxon>Pseudomonadati</taxon>
        <taxon>Pseudomonadota</taxon>
        <taxon>Gammaproteobacteria</taxon>
        <taxon>Lysobacterales</taxon>
        <taxon>Lysobacteraceae</taxon>
        <taxon>Marilutibacter</taxon>
    </lineage>
</organism>
<proteinExistence type="predicted"/>
<protein>
    <submittedName>
        <fullName evidence="2">Uncharacterized protein</fullName>
    </submittedName>
</protein>
<dbReference type="Proteomes" id="UP000317199">
    <property type="component" value="Chromosome"/>
</dbReference>
<evidence type="ECO:0000313" key="3">
    <source>
        <dbReference type="Proteomes" id="UP000317199"/>
    </source>
</evidence>
<evidence type="ECO:0000313" key="2">
    <source>
        <dbReference type="EMBL" id="QDH71594.1"/>
    </source>
</evidence>
<evidence type="ECO:0000256" key="1">
    <source>
        <dbReference type="SAM" id="Phobius"/>
    </source>
</evidence>
<keyword evidence="3" id="KW-1185">Reference proteome</keyword>
<reference evidence="2 3" key="1">
    <citation type="submission" date="2019-06" db="EMBL/GenBank/DDBJ databases">
        <title>Lysobacter alkalisoli sp. nov. isolated from saline-alkali soil.</title>
        <authorList>
            <person name="Sun J.-Q."/>
            <person name="Xu L."/>
        </authorList>
    </citation>
    <scope>NUCLEOTIDE SEQUENCE [LARGE SCALE GENOMIC DNA]</scope>
    <source>
        <strain evidence="2 3">SJ-36</strain>
    </source>
</reference>
<sequence>MIGTYGRAWTMKRKQLPKGPRRQRGSAIVEYSIITMLVIVVLVANDNVVGQLMQAIKGMYEAFSYALSMTFPTDFLQN</sequence>
<keyword evidence="1" id="KW-0812">Transmembrane</keyword>
<dbReference type="RefSeq" id="WP_141624925.1">
    <property type="nucleotide sequence ID" value="NZ_CP041242.1"/>
</dbReference>
<keyword evidence="1" id="KW-1133">Transmembrane helix</keyword>
<dbReference type="AlphaFoldDB" id="A0A514BW11"/>
<dbReference type="OrthoDB" id="6065050at2"/>
<gene>
    <name evidence="2" type="ORF">FKV23_16950</name>
</gene>
<name>A0A514BW11_9GAMM</name>
<accession>A0A514BW11</accession>
<keyword evidence="1" id="KW-0472">Membrane</keyword>